<proteinExistence type="predicted"/>
<organism evidence="1 2">
    <name type="scientific">Pelovirga terrestris</name>
    <dbReference type="NCBI Taxonomy" id="2771352"/>
    <lineage>
        <taxon>Bacteria</taxon>
        <taxon>Pseudomonadati</taxon>
        <taxon>Thermodesulfobacteriota</taxon>
        <taxon>Desulfuromonadia</taxon>
        <taxon>Geobacterales</taxon>
        <taxon>Geobacteraceae</taxon>
        <taxon>Pelovirga</taxon>
    </lineage>
</organism>
<evidence type="ECO:0000313" key="1">
    <source>
        <dbReference type="EMBL" id="MBD1399715.1"/>
    </source>
</evidence>
<accession>A0A8J6QPV4</accession>
<protein>
    <submittedName>
        <fullName evidence="1">Uncharacterized protein</fullName>
    </submittedName>
</protein>
<comment type="caution">
    <text evidence="1">The sequence shown here is derived from an EMBL/GenBank/DDBJ whole genome shotgun (WGS) entry which is preliminary data.</text>
</comment>
<reference evidence="1" key="1">
    <citation type="submission" date="2020-09" db="EMBL/GenBank/DDBJ databases">
        <title>Pelobacter alkaliphilus sp. nov., a novel anaerobic arsenate-reducing bacterium from terrestrial mud volcano.</title>
        <authorList>
            <person name="Khomyakova M.A."/>
            <person name="Merkel A.Y."/>
            <person name="Slobodkin A.I."/>
        </authorList>
    </citation>
    <scope>NUCLEOTIDE SEQUENCE</scope>
    <source>
        <strain evidence="1">M08fum</strain>
    </source>
</reference>
<keyword evidence="2" id="KW-1185">Reference proteome</keyword>
<sequence length="80" mass="8585">MMPTSKDIPLSVAATKSHSTTLNLLMHIKRGLLPATEEQGQWFINETDLEAFIADNRKAEPGELGIHSGCGKGCGSCAEE</sequence>
<dbReference type="Proteomes" id="UP000632828">
    <property type="component" value="Unassembled WGS sequence"/>
</dbReference>
<gene>
    <name evidence="1" type="ORF">ICT70_03435</name>
</gene>
<dbReference type="AlphaFoldDB" id="A0A8J6QPV4"/>
<dbReference type="EMBL" id="JACWUN010000003">
    <property type="protein sequence ID" value="MBD1399715.1"/>
    <property type="molecule type" value="Genomic_DNA"/>
</dbReference>
<name>A0A8J6QPV4_9BACT</name>
<evidence type="ECO:0000313" key="2">
    <source>
        <dbReference type="Proteomes" id="UP000632828"/>
    </source>
</evidence>